<evidence type="ECO:0000256" key="2">
    <source>
        <dbReference type="ARBA" id="ARBA00022475"/>
    </source>
</evidence>
<organism evidence="12 13">
    <name type="scientific">Seriola lalandi dorsalis</name>
    <dbReference type="NCBI Taxonomy" id="1841481"/>
    <lineage>
        <taxon>Eukaryota</taxon>
        <taxon>Metazoa</taxon>
        <taxon>Chordata</taxon>
        <taxon>Craniata</taxon>
        <taxon>Vertebrata</taxon>
        <taxon>Euteleostomi</taxon>
        <taxon>Actinopterygii</taxon>
        <taxon>Neopterygii</taxon>
        <taxon>Teleostei</taxon>
        <taxon>Neoteleostei</taxon>
        <taxon>Acanthomorphata</taxon>
        <taxon>Carangaria</taxon>
        <taxon>Carangiformes</taxon>
        <taxon>Carangidae</taxon>
        <taxon>Seriola</taxon>
    </lineage>
</organism>
<dbReference type="Proteomes" id="UP000261360">
    <property type="component" value="Unplaced"/>
</dbReference>
<keyword evidence="7" id="KW-1015">Disulfide bond</keyword>
<name>A0A3B4WGN5_SERLL</name>
<dbReference type="InterPro" id="IPR036179">
    <property type="entry name" value="Ig-like_dom_sf"/>
</dbReference>
<keyword evidence="2" id="KW-1003">Cell membrane</keyword>
<dbReference type="InterPro" id="IPR051713">
    <property type="entry name" value="T-cell_Activation_Regulation"/>
</dbReference>
<dbReference type="GO" id="GO:0042130">
    <property type="term" value="P:negative regulation of T cell proliferation"/>
    <property type="evidence" value="ECO:0007669"/>
    <property type="project" value="TreeGrafter"/>
</dbReference>
<evidence type="ECO:0000256" key="4">
    <source>
        <dbReference type="ARBA" id="ARBA00022729"/>
    </source>
</evidence>
<keyword evidence="10" id="KW-0393">Immunoglobulin domain</keyword>
<evidence type="ECO:0000256" key="1">
    <source>
        <dbReference type="ARBA" id="ARBA00004251"/>
    </source>
</evidence>
<reference evidence="12" key="2">
    <citation type="submission" date="2025-09" db="UniProtKB">
        <authorList>
            <consortium name="Ensembl"/>
        </authorList>
    </citation>
    <scope>IDENTIFICATION</scope>
</reference>
<dbReference type="PANTHER" id="PTHR25466">
    <property type="entry name" value="T-LYMPHOCYTE ACTIVATION ANTIGEN"/>
    <property type="match status" value="1"/>
</dbReference>
<dbReference type="GO" id="GO:0009897">
    <property type="term" value="C:external side of plasma membrane"/>
    <property type="evidence" value="ECO:0007669"/>
    <property type="project" value="TreeGrafter"/>
</dbReference>
<dbReference type="PANTHER" id="PTHR25466:SF14">
    <property type="entry name" value="BUTYROPHILIN SUBFAMILY 2 MEMBER A2-LIKE-RELATED"/>
    <property type="match status" value="1"/>
</dbReference>
<evidence type="ECO:0000256" key="8">
    <source>
        <dbReference type="ARBA" id="ARBA00023170"/>
    </source>
</evidence>
<evidence type="ECO:0000256" key="5">
    <source>
        <dbReference type="ARBA" id="ARBA00022989"/>
    </source>
</evidence>
<dbReference type="AlphaFoldDB" id="A0A3B4WGN5"/>
<dbReference type="InterPro" id="IPR013106">
    <property type="entry name" value="Ig_V-set"/>
</dbReference>
<evidence type="ECO:0000256" key="6">
    <source>
        <dbReference type="ARBA" id="ARBA00023136"/>
    </source>
</evidence>
<evidence type="ECO:0000313" key="12">
    <source>
        <dbReference type="Ensembl" id="ENSSLDP00000003085.1"/>
    </source>
</evidence>
<dbReference type="GO" id="GO:0071222">
    <property type="term" value="P:cellular response to lipopolysaccharide"/>
    <property type="evidence" value="ECO:0007669"/>
    <property type="project" value="TreeGrafter"/>
</dbReference>
<dbReference type="GO" id="GO:0042102">
    <property type="term" value="P:positive regulation of T cell proliferation"/>
    <property type="evidence" value="ECO:0007669"/>
    <property type="project" value="TreeGrafter"/>
</dbReference>
<comment type="subcellular location">
    <subcellularLocation>
        <location evidence="1">Cell membrane</location>
        <topology evidence="1">Single-pass type I membrane protein</topology>
    </subcellularLocation>
</comment>
<keyword evidence="4" id="KW-0732">Signal</keyword>
<evidence type="ECO:0000256" key="3">
    <source>
        <dbReference type="ARBA" id="ARBA00022692"/>
    </source>
</evidence>
<keyword evidence="5" id="KW-1133">Transmembrane helix</keyword>
<accession>A0A3B4WGN5</accession>
<evidence type="ECO:0000256" key="9">
    <source>
        <dbReference type="ARBA" id="ARBA00023180"/>
    </source>
</evidence>
<dbReference type="Pfam" id="PF07686">
    <property type="entry name" value="V-set"/>
    <property type="match status" value="1"/>
</dbReference>
<evidence type="ECO:0000313" key="13">
    <source>
        <dbReference type="Proteomes" id="UP000261360"/>
    </source>
</evidence>
<sequence length="87" mass="10226">RQWLWSRARNPSVHSFYYNTDQLAHQDQRYRGRTSLFKDQISRGNASLQLTGAKLQDQGRYKCYTSTLSGNQELFINLKVEGTRNKQ</sequence>
<reference evidence="12" key="1">
    <citation type="submission" date="2025-08" db="UniProtKB">
        <authorList>
            <consortium name="Ensembl"/>
        </authorList>
    </citation>
    <scope>IDENTIFICATION</scope>
</reference>
<keyword evidence="9" id="KW-0325">Glycoprotein</keyword>
<protein>
    <recommendedName>
        <fullName evidence="11">Immunoglobulin V-set domain-containing protein</fullName>
    </recommendedName>
</protein>
<proteinExistence type="predicted"/>
<dbReference type="GO" id="GO:0007166">
    <property type="term" value="P:cell surface receptor signaling pathway"/>
    <property type="evidence" value="ECO:0007669"/>
    <property type="project" value="TreeGrafter"/>
</dbReference>
<dbReference type="Gene3D" id="2.60.40.10">
    <property type="entry name" value="Immunoglobulins"/>
    <property type="match status" value="1"/>
</dbReference>
<dbReference type="GO" id="GO:0031295">
    <property type="term" value="P:T cell costimulation"/>
    <property type="evidence" value="ECO:0007669"/>
    <property type="project" value="TreeGrafter"/>
</dbReference>
<dbReference type="Ensembl" id="ENSSLDT00000003197.1">
    <property type="protein sequence ID" value="ENSSLDP00000003085.1"/>
    <property type="gene ID" value="ENSSLDG00000002447.1"/>
</dbReference>
<keyword evidence="3" id="KW-0812">Transmembrane</keyword>
<evidence type="ECO:0000256" key="7">
    <source>
        <dbReference type="ARBA" id="ARBA00023157"/>
    </source>
</evidence>
<feature type="domain" description="Immunoglobulin V-set" evidence="11">
    <location>
        <begin position="5"/>
        <end position="80"/>
    </location>
</feature>
<keyword evidence="6" id="KW-0472">Membrane</keyword>
<dbReference type="FunFam" id="2.60.40.10:FF:000142">
    <property type="entry name" value="V-set domain-containing T-cell activation inhibitor 1"/>
    <property type="match status" value="1"/>
</dbReference>
<dbReference type="InterPro" id="IPR013783">
    <property type="entry name" value="Ig-like_fold"/>
</dbReference>
<evidence type="ECO:0000256" key="10">
    <source>
        <dbReference type="ARBA" id="ARBA00023319"/>
    </source>
</evidence>
<keyword evidence="13" id="KW-1185">Reference proteome</keyword>
<dbReference type="SUPFAM" id="SSF48726">
    <property type="entry name" value="Immunoglobulin"/>
    <property type="match status" value="1"/>
</dbReference>
<dbReference type="GO" id="GO:0006955">
    <property type="term" value="P:immune response"/>
    <property type="evidence" value="ECO:0007669"/>
    <property type="project" value="TreeGrafter"/>
</dbReference>
<dbReference type="GeneTree" id="ENSGT01020000230622"/>
<keyword evidence="8" id="KW-0675">Receptor</keyword>
<evidence type="ECO:0000259" key="11">
    <source>
        <dbReference type="Pfam" id="PF07686"/>
    </source>
</evidence>